<accession>A0A7D9LRM3</accession>
<dbReference type="GO" id="GO:0055080">
    <property type="term" value="P:monoatomic cation homeostasis"/>
    <property type="evidence" value="ECO:0007669"/>
    <property type="project" value="TreeGrafter"/>
</dbReference>
<sequence>HKTVGRVTSDASDNSDNEEDEVTKFPWLKAVAMVSGSTNFICDHRDVCAPGCIRRQTQSCVKFMSALKTIYSKPVSQLAGNTSRKLESDKGRQCKLSTKELTIKQKEERDKIMIMYVSEKVRSLFNCPMSVMIKGAVVMEPSLLLDIIPLAWELLVNPLEELVSTAAAVFLIASLHLKEVVEKMLHKELTCDSCEHQVKSLM</sequence>
<name>A0A7D9LRM3_PARCT</name>
<dbReference type="Pfam" id="PF19424">
    <property type="entry name" value="UNC80"/>
    <property type="match status" value="1"/>
</dbReference>
<dbReference type="InterPro" id="IPR045852">
    <property type="entry name" value="UNC80_central"/>
</dbReference>
<dbReference type="GO" id="GO:0005261">
    <property type="term" value="F:monoatomic cation channel activity"/>
    <property type="evidence" value="ECO:0007669"/>
    <property type="project" value="TreeGrafter"/>
</dbReference>
<dbReference type="EMBL" id="CACRXK020025068">
    <property type="protein sequence ID" value="CAB4039205.1"/>
    <property type="molecule type" value="Genomic_DNA"/>
</dbReference>
<keyword evidence="2" id="KW-1185">Reference proteome</keyword>
<feature type="non-terminal residue" evidence="1">
    <location>
        <position position="1"/>
    </location>
</feature>
<gene>
    <name evidence="1" type="ORF">PACLA_8A040725</name>
</gene>
<dbReference type="Proteomes" id="UP001152795">
    <property type="component" value="Unassembled WGS sequence"/>
</dbReference>
<dbReference type="PANTHER" id="PTHR31781">
    <property type="entry name" value="UNC80"/>
    <property type="match status" value="1"/>
</dbReference>
<evidence type="ECO:0000313" key="1">
    <source>
        <dbReference type="EMBL" id="CAB4039205.1"/>
    </source>
</evidence>
<dbReference type="PANTHER" id="PTHR31781:SF1">
    <property type="entry name" value="PROTEIN UNC-80 HOMOLOG"/>
    <property type="match status" value="1"/>
</dbReference>
<feature type="non-terminal residue" evidence="1">
    <location>
        <position position="202"/>
    </location>
</feature>
<dbReference type="AlphaFoldDB" id="A0A7D9LRM3"/>
<dbReference type="GO" id="GO:0030424">
    <property type="term" value="C:axon"/>
    <property type="evidence" value="ECO:0007669"/>
    <property type="project" value="TreeGrafter"/>
</dbReference>
<protein>
    <submittedName>
        <fullName evidence="1">Uncharacterized protein</fullName>
    </submittedName>
</protein>
<organism evidence="1 2">
    <name type="scientific">Paramuricea clavata</name>
    <name type="common">Red gorgonian</name>
    <name type="synonym">Violescent sea-whip</name>
    <dbReference type="NCBI Taxonomy" id="317549"/>
    <lineage>
        <taxon>Eukaryota</taxon>
        <taxon>Metazoa</taxon>
        <taxon>Cnidaria</taxon>
        <taxon>Anthozoa</taxon>
        <taxon>Octocorallia</taxon>
        <taxon>Malacalcyonacea</taxon>
        <taxon>Plexauridae</taxon>
        <taxon>Paramuricea</taxon>
    </lineage>
</organism>
<dbReference type="GO" id="GO:0034703">
    <property type="term" value="C:cation channel complex"/>
    <property type="evidence" value="ECO:0007669"/>
    <property type="project" value="TreeGrafter"/>
</dbReference>
<proteinExistence type="predicted"/>
<comment type="caution">
    <text evidence="1">The sequence shown here is derived from an EMBL/GenBank/DDBJ whole genome shotgun (WGS) entry which is preliminary data.</text>
</comment>
<dbReference type="OrthoDB" id="5584001at2759"/>
<reference evidence="1" key="1">
    <citation type="submission" date="2020-04" db="EMBL/GenBank/DDBJ databases">
        <authorList>
            <person name="Alioto T."/>
            <person name="Alioto T."/>
            <person name="Gomez Garrido J."/>
        </authorList>
    </citation>
    <scope>NUCLEOTIDE SEQUENCE</scope>
    <source>
        <strain evidence="1">A484AB</strain>
    </source>
</reference>
<evidence type="ECO:0000313" key="2">
    <source>
        <dbReference type="Proteomes" id="UP001152795"/>
    </source>
</evidence>